<dbReference type="Gene3D" id="3.40.50.300">
    <property type="entry name" value="P-loop containing nucleotide triphosphate hydrolases"/>
    <property type="match status" value="1"/>
</dbReference>
<reference evidence="5" key="2">
    <citation type="journal article" date="2011" name="PLoS Pathog.">
        <title>Comparative genomics yields insights into niche adaptation of plant vascular wilt pathogens.</title>
        <authorList>
            <person name="Klosterman S.J."/>
            <person name="Subbarao K.V."/>
            <person name="Kang S."/>
            <person name="Veronese P."/>
            <person name="Gold S.E."/>
            <person name="Thomma B.P.H.J."/>
            <person name="Chen Z."/>
            <person name="Henrissat B."/>
            <person name="Lee Y.-H."/>
            <person name="Park J."/>
            <person name="Garcia-Pedrajas M.D."/>
            <person name="Barbara D.J."/>
            <person name="Anchieta A."/>
            <person name="de Jonge R."/>
            <person name="Santhanam P."/>
            <person name="Maruthachalam K."/>
            <person name="Atallah Z."/>
            <person name="Amyotte S.G."/>
            <person name="Paz Z."/>
            <person name="Inderbitzin P."/>
            <person name="Hayes R.J."/>
            <person name="Heiman D.I."/>
            <person name="Young S."/>
            <person name="Zeng Q."/>
            <person name="Engels R."/>
            <person name="Galagan J."/>
            <person name="Cuomo C.A."/>
            <person name="Dobinson K.F."/>
            <person name="Ma L.-J."/>
        </authorList>
    </citation>
    <scope>NUCLEOTIDE SEQUENCE [LARGE SCALE GENOMIC DNA]</scope>
    <source>
        <strain evidence="5">VdLs.17 / ATCC MYA-4575 / FGSC 10137</strain>
    </source>
</reference>
<reference evidence="4 5" key="1">
    <citation type="submission" date="2008-03" db="EMBL/GenBank/DDBJ databases">
        <title>The Genome Sequence of Verticillium dahliae VdLs.17.</title>
        <authorList>
            <consortium name="The Broad Institute Genome Sequencing Platform"/>
            <person name="Ma L.-J.J."/>
            <person name="Klosterman S.J."/>
            <person name="Subbarao K."/>
            <person name="Dobinson K."/>
            <person name="Veronese P."/>
            <person name="Kang S."/>
            <person name="Gold S.E."/>
            <person name="Young S."/>
            <person name="Jaffe D."/>
            <person name="Gnerre S."/>
            <person name="Berlin A."/>
            <person name="Heiman D."/>
            <person name="Hepburn T."/>
            <person name="Sykes S."/>
            <person name="Alvarado L."/>
            <person name="Kodira C.D."/>
            <person name="Lander E."/>
            <person name="Galagan J."/>
            <person name="Nusbaum C."/>
            <person name="Birren B."/>
        </authorList>
    </citation>
    <scope>NUCLEOTIDE SEQUENCE [LARGE SCALE GENOMIC DNA]</scope>
    <source>
        <strain evidence="5">VdLs.17 / ATCC MYA-4575 / FGSC 10137</strain>
    </source>
</reference>
<dbReference type="Pfam" id="PF00931">
    <property type="entry name" value="NB-ARC"/>
    <property type="match status" value="1"/>
</dbReference>
<dbReference type="RefSeq" id="XP_009658042.1">
    <property type="nucleotide sequence ID" value="XM_009659747.1"/>
</dbReference>
<dbReference type="InterPro" id="IPR002182">
    <property type="entry name" value="NB-ARC"/>
</dbReference>
<feature type="domain" description="DUF7779" evidence="3">
    <location>
        <begin position="319"/>
        <end position="410"/>
    </location>
</feature>
<dbReference type="STRING" id="498257.G2XJL5"/>
<evidence type="ECO:0000259" key="2">
    <source>
        <dbReference type="Pfam" id="PF00931"/>
    </source>
</evidence>
<dbReference type="PRINTS" id="PR00364">
    <property type="entry name" value="DISEASERSIST"/>
</dbReference>
<dbReference type="Pfam" id="PF25000">
    <property type="entry name" value="DUF7779"/>
    <property type="match status" value="1"/>
</dbReference>
<dbReference type="Pfam" id="PF13424">
    <property type="entry name" value="TPR_12"/>
    <property type="match status" value="1"/>
</dbReference>
<evidence type="ECO:0000256" key="1">
    <source>
        <dbReference type="SAM" id="MobiDB-lite"/>
    </source>
</evidence>
<dbReference type="KEGG" id="vda:VDAG_10278"/>
<dbReference type="OMA" id="METGESH"/>
<dbReference type="SUPFAM" id="SSF48452">
    <property type="entry name" value="TPR-like"/>
    <property type="match status" value="1"/>
</dbReference>
<protein>
    <submittedName>
        <fullName evidence="4">Uncharacterized protein</fullName>
    </submittedName>
</protein>
<organism evidence="4 5">
    <name type="scientific">Verticillium dahliae (strain VdLs.17 / ATCC MYA-4575 / FGSC 10137)</name>
    <name type="common">Verticillium wilt</name>
    <dbReference type="NCBI Taxonomy" id="498257"/>
    <lineage>
        <taxon>Eukaryota</taxon>
        <taxon>Fungi</taxon>
        <taxon>Dikarya</taxon>
        <taxon>Ascomycota</taxon>
        <taxon>Pezizomycotina</taxon>
        <taxon>Sordariomycetes</taxon>
        <taxon>Hypocreomycetidae</taxon>
        <taxon>Glomerellales</taxon>
        <taxon>Plectosphaerellaceae</taxon>
        <taxon>Verticillium</taxon>
    </lineage>
</organism>
<dbReference type="InterPro" id="IPR053137">
    <property type="entry name" value="NLR-like"/>
</dbReference>
<dbReference type="AlphaFoldDB" id="G2XJL5"/>
<dbReference type="InterPro" id="IPR056681">
    <property type="entry name" value="DUF7779"/>
</dbReference>
<dbReference type="eggNOG" id="KOG1840">
    <property type="taxonomic scope" value="Eukaryota"/>
</dbReference>
<dbReference type="PANTHER" id="PTHR46082">
    <property type="entry name" value="ATP/GTP-BINDING PROTEIN-RELATED"/>
    <property type="match status" value="1"/>
</dbReference>
<proteinExistence type="predicted"/>
<feature type="domain" description="NB-ARC" evidence="2">
    <location>
        <begin position="78"/>
        <end position="232"/>
    </location>
</feature>
<dbReference type="Proteomes" id="UP000001611">
    <property type="component" value="Unassembled WGS sequence"/>
</dbReference>
<evidence type="ECO:0000313" key="5">
    <source>
        <dbReference type="Proteomes" id="UP000001611"/>
    </source>
</evidence>
<accession>G2XJL5</accession>
<feature type="region of interest" description="Disordered" evidence="1">
    <location>
        <begin position="349"/>
        <end position="368"/>
    </location>
</feature>
<keyword evidence="5" id="KW-1185">Reference proteome</keyword>
<dbReference type="InterPro" id="IPR027417">
    <property type="entry name" value="P-loop_NTPase"/>
</dbReference>
<dbReference type="EMBL" id="DS572731">
    <property type="protein sequence ID" value="EGY20718.1"/>
    <property type="molecule type" value="Genomic_DNA"/>
</dbReference>
<evidence type="ECO:0000259" key="3">
    <source>
        <dbReference type="Pfam" id="PF25000"/>
    </source>
</evidence>
<gene>
    <name evidence="4" type="ORF">VDAG_10278</name>
</gene>
<name>G2XJL5_VERDV</name>
<evidence type="ECO:0000313" key="4">
    <source>
        <dbReference type="EMBL" id="EGY20718.1"/>
    </source>
</evidence>
<dbReference type="SUPFAM" id="SSF52540">
    <property type="entry name" value="P-loop containing nucleoside triphosphate hydrolases"/>
    <property type="match status" value="1"/>
</dbReference>
<dbReference type="Gene3D" id="1.25.40.10">
    <property type="entry name" value="Tetratricopeptide repeat domain"/>
    <property type="match status" value="1"/>
</dbReference>
<dbReference type="InParanoid" id="G2XJL5"/>
<sequence length="567" mass="63539">MDAGFGPSFGGSISGRNVFAGTSVAGDLNVRINNIETVPQRTTPVWMVPFLPDADFVERPTISSWLTERLVAPPYRAALIGLGGIGKSQLAIHHACQIAKSSDTHVLWVFASTVERFKSAYRNIARDFRIPGYDAQNAHVLQMVHSWLCDKSHGKWLMILDNVDDARILSTRQNDEGEPLSAFLPMSSNGSFIITSRSRDAAFELTGDNKNIFVVPVMDEGLALQLVRRKLGDKDEPAILAELVKELGGVPLAITQAAAYIGRQALMSPTKYLDKLRLDRKQKAKLLNQGAKDMRRDYTAHNSIFETWQITFELIWEEQRSAAYLLAFMSFFSAQNIPSWMLQHYVPEQPQEDQPPATASSNSSSEASPVFEDDLTCLTGYSLVGVDEEKDVLDMHPMVQFCTQEWLKSKDRKLPTQRLFFDTMSSKYPAPLIENFDLCLMLDQHLGPLEDERDTVEDDLAVSMANVLVKAGFFQAQKCSHQRAVTMLQKAVGIRRRVLGPTHNLTVESIYQVGSLLLISNQFAEAEKNLRLALELSKKTRPPHDKFTLFCVINLNLSLEGQEKSKK</sequence>
<dbReference type="OrthoDB" id="20872at2759"/>
<dbReference type="PANTHER" id="PTHR46082:SF6">
    <property type="entry name" value="AAA+ ATPASE DOMAIN-CONTAINING PROTEIN-RELATED"/>
    <property type="match status" value="1"/>
</dbReference>
<dbReference type="HOGENOM" id="CLU_000288_125_8_1"/>
<dbReference type="GeneID" id="20711741"/>
<feature type="compositionally biased region" description="Low complexity" evidence="1">
    <location>
        <begin position="355"/>
        <end position="368"/>
    </location>
</feature>
<dbReference type="GO" id="GO:0043531">
    <property type="term" value="F:ADP binding"/>
    <property type="evidence" value="ECO:0007669"/>
    <property type="project" value="InterPro"/>
</dbReference>
<dbReference type="InterPro" id="IPR011990">
    <property type="entry name" value="TPR-like_helical_dom_sf"/>
</dbReference>